<gene>
    <name evidence="2" type="primary">gb15514</name>
    <name evidence="2" type="ORF">PR202_gb15514</name>
</gene>
<dbReference type="EMBL" id="BQKI01000079">
    <property type="protein sequence ID" value="GJN27486.1"/>
    <property type="molecule type" value="Genomic_DNA"/>
</dbReference>
<evidence type="ECO:0000256" key="1">
    <source>
        <dbReference type="SAM" id="Coils"/>
    </source>
</evidence>
<dbReference type="Proteomes" id="UP001054889">
    <property type="component" value="Unassembled WGS sequence"/>
</dbReference>
<evidence type="ECO:0000313" key="3">
    <source>
        <dbReference type="Proteomes" id="UP001054889"/>
    </source>
</evidence>
<dbReference type="PANTHER" id="PTHR35730:SF2">
    <property type="entry name" value="KINETOCHORE PROTEIN SPC24 HOMOLOG-RELATED"/>
    <property type="match status" value="1"/>
</dbReference>
<organism evidence="2 3">
    <name type="scientific">Eleusine coracana subsp. coracana</name>
    <dbReference type="NCBI Taxonomy" id="191504"/>
    <lineage>
        <taxon>Eukaryota</taxon>
        <taxon>Viridiplantae</taxon>
        <taxon>Streptophyta</taxon>
        <taxon>Embryophyta</taxon>
        <taxon>Tracheophyta</taxon>
        <taxon>Spermatophyta</taxon>
        <taxon>Magnoliopsida</taxon>
        <taxon>Liliopsida</taxon>
        <taxon>Poales</taxon>
        <taxon>Poaceae</taxon>
        <taxon>PACMAD clade</taxon>
        <taxon>Chloridoideae</taxon>
        <taxon>Cynodonteae</taxon>
        <taxon>Eleusininae</taxon>
        <taxon>Eleusine</taxon>
    </lineage>
</organism>
<dbReference type="PANTHER" id="PTHR35730">
    <property type="entry name" value="KINETOCHORE PROTEIN SPC24 HOMOLOG-RELATED"/>
    <property type="match status" value="1"/>
</dbReference>
<keyword evidence="3" id="KW-1185">Reference proteome</keyword>
<dbReference type="AlphaFoldDB" id="A0AAV5EY00"/>
<dbReference type="InterPro" id="IPR044951">
    <property type="entry name" value="SPC24-like"/>
</dbReference>
<reference evidence="2" key="1">
    <citation type="journal article" date="2018" name="DNA Res.">
        <title>Multiple hybrid de novo genome assembly of finger millet, an orphan allotetraploid crop.</title>
        <authorList>
            <person name="Hatakeyama M."/>
            <person name="Aluri S."/>
            <person name="Balachadran M.T."/>
            <person name="Sivarajan S.R."/>
            <person name="Patrignani A."/>
            <person name="Gruter S."/>
            <person name="Poveda L."/>
            <person name="Shimizu-Inatsugi R."/>
            <person name="Baeten J."/>
            <person name="Francoijs K.J."/>
            <person name="Nataraja K.N."/>
            <person name="Reddy Y.A.N."/>
            <person name="Phadnis S."/>
            <person name="Ravikumar R.L."/>
            <person name="Schlapbach R."/>
            <person name="Sreeman S.M."/>
            <person name="Shimizu K.K."/>
        </authorList>
    </citation>
    <scope>NUCLEOTIDE SEQUENCE</scope>
</reference>
<evidence type="ECO:0000313" key="2">
    <source>
        <dbReference type="EMBL" id="GJN27486.1"/>
    </source>
</evidence>
<name>A0AAV5EY00_ELECO</name>
<comment type="caution">
    <text evidence="2">The sequence shown here is derived from an EMBL/GenBank/DDBJ whole genome shotgun (WGS) entry which is preliminary data.</text>
</comment>
<keyword evidence="1" id="KW-0175">Coiled coil</keyword>
<dbReference type="GO" id="GO:0051983">
    <property type="term" value="P:regulation of chromosome segregation"/>
    <property type="evidence" value="ECO:0007669"/>
    <property type="project" value="InterPro"/>
</dbReference>
<proteinExistence type="predicted"/>
<reference evidence="2" key="2">
    <citation type="submission" date="2021-12" db="EMBL/GenBank/DDBJ databases">
        <title>Resequencing data analysis of finger millet.</title>
        <authorList>
            <person name="Hatakeyama M."/>
            <person name="Aluri S."/>
            <person name="Balachadran M.T."/>
            <person name="Sivarajan S.R."/>
            <person name="Poveda L."/>
            <person name="Shimizu-Inatsugi R."/>
            <person name="Schlapbach R."/>
            <person name="Sreeman S.M."/>
            <person name="Shimizu K.K."/>
        </authorList>
    </citation>
    <scope>NUCLEOTIDE SEQUENCE</scope>
</reference>
<sequence>MAAVADKRMGVDEIFSYADDLLPLVDGSKYGEAVAQADAAARMLQSLCVSDFNDLELQIKELLINTMALNTEVRDEIDKLEHQNVSIEESMAAIKKKEKDMRKTE</sequence>
<protein>
    <submittedName>
        <fullName evidence="2">Uncharacterized protein</fullName>
    </submittedName>
</protein>
<feature type="coiled-coil region" evidence="1">
    <location>
        <begin position="70"/>
        <end position="97"/>
    </location>
</feature>
<accession>A0AAV5EY00</accession>